<evidence type="ECO:0000313" key="11">
    <source>
        <dbReference type="EMBL" id="AGA32900.1"/>
    </source>
</evidence>
<feature type="active site" description="Proton donor/acceptor" evidence="9">
    <location>
        <position position="149"/>
    </location>
</feature>
<reference evidence="11" key="1">
    <citation type="submission" date="2015-12" db="EMBL/GenBank/DDBJ databases">
        <authorList>
            <person name="Tikhonova T.V."/>
            <person name="Pavlov A.R."/>
            <person name="Beletsky A.V."/>
            <person name="Mardanov A.V."/>
            <person name="Sorokin D.Y."/>
            <person name="Ravin N.V."/>
            <person name="Popov V.O."/>
        </authorList>
    </citation>
    <scope>NUCLEOTIDE SEQUENCE</scope>
    <source>
        <strain evidence="11">DSM 14787</strain>
    </source>
</reference>
<dbReference type="HOGENOM" id="CLU_042399_3_1_6"/>
<keyword evidence="12" id="KW-1185">Reference proteome</keyword>
<comment type="pathway">
    <text evidence="1 9">Cell wall biogenesis; peptidoglycan biosynthesis.</text>
</comment>
<dbReference type="Proteomes" id="UP000010809">
    <property type="component" value="Chromosome"/>
</dbReference>
<dbReference type="InterPro" id="IPR038063">
    <property type="entry name" value="Transpep_catalytic_dom"/>
</dbReference>
<dbReference type="AlphaFoldDB" id="L0DVA4"/>
<proteinExistence type="inferred from homology"/>
<evidence type="ECO:0000256" key="7">
    <source>
        <dbReference type="ARBA" id="ARBA00022984"/>
    </source>
</evidence>
<dbReference type="EMBL" id="CP003989">
    <property type="protein sequence ID" value="AGA32900.1"/>
    <property type="molecule type" value="Genomic_DNA"/>
</dbReference>
<dbReference type="GO" id="GO:0018104">
    <property type="term" value="P:peptidoglycan-protein cross-linking"/>
    <property type="evidence" value="ECO:0007669"/>
    <property type="project" value="TreeGrafter"/>
</dbReference>
<dbReference type="eggNOG" id="COG1376">
    <property type="taxonomic scope" value="Bacteria"/>
</dbReference>
<dbReference type="UniPathway" id="UPA00219"/>
<organism evidence="11 12">
    <name type="scientific">Thioalkalivibrio nitratireducens (strain DSM 14787 / UNIQEM 213 / ALEN2)</name>
    <dbReference type="NCBI Taxonomy" id="1255043"/>
    <lineage>
        <taxon>Bacteria</taxon>
        <taxon>Pseudomonadati</taxon>
        <taxon>Pseudomonadota</taxon>
        <taxon>Gammaproteobacteria</taxon>
        <taxon>Chromatiales</taxon>
        <taxon>Ectothiorhodospiraceae</taxon>
        <taxon>Thioalkalivibrio</taxon>
    </lineage>
</organism>
<dbReference type="SUPFAM" id="SSF141523">
    <property type="entry name" value="L,D-transpeptidase catalytic domain-like"/>
    <property type="match status" value="1"/>
</dbReference>
<keyword evidence="6 9" id="KW-0133">Cell shape</keyword>
<dbReference type="GO" id="GO:0071555">
    <property type="term" value="P:cell wall organization"/>
    <property type="evidence" value="ECO:0007669"/>
    <property type="project" value="UniProtKB-UniRule"/>
</dbReference>
<evidence type="ECO:0000313" key="12">
    <source>
        <dbReference type="Proteomes" id="UP000010809"/>
    </source>
</evidence>
<dbReference type="InterPro" id="IPR050979">
    <property type="entry name" value="LD-transpeptidase"/>
</dbReference>
<evidence type="ECO:0000256" key="8">
    <source>
        <dbReference type="ARBA" id="ARBA00023316"/>
    </source>
</evidence>
<gene>
    <name evidence="11" type="ordered locus">TVNIR_1227</name>
</gene>
<keyword evidence="5" id="KW-0378">Hydrolase</keyword>
<dbReference type="KEGG" id="tni:TVNIR_1227"/>
<dbReference type="InterPro" id="IPR005490">
    <property type="entry name" value="LD_TPept_cat_dom"/>
</dbReference>
<dbReference type="GO" id="GO:0005576">
    <property type="term" value="C:extracellular region"/>
    <property type="evidence" value="ECO:0007669"/>
    <property type="project" value="TreeGrafter"/>
</dbReference>
<feature type="active site" description="Nucleophile" evidence="9">
    <location>
        <position position="165"/>
    </location>
</feature>
<dbReference type="PANTHER" id="PTHR30582:SF24">
    <property type="entry name" value="L,D-TRANSPEPTIDASE ERFK_SRFK-RELATED"/>
    <property type="match status" value="1"/>
</dbReference>
<accession>L0DVA4</accession>
<sequence length="193" mass="20914">MAAAEPSTPSTGWLEQVVSAALGREPQGWSRPVLVVRVDEQRLYVWEDGRVVETFPVSTAARGTGNRDGSLQTPLGLHRVARRIGDGVPCGTIFRGRVPTGTVARILQDPGASSALDAITSRILWLEGLEPGLNRGGEVDSFSRYIYLHGTDEEGRIGTPASHGCIRLRNQDMITLFARVPLNSLVSIVEISR</sequence>
<protein>
    <recommendedName>
        <fullName evidence="10">L,D-TPase catalytic domain-containing protein</fullName>
    </recommendedName>
</protein>
<dbReference type="GO" id="GO:0071972">
    <property type="term" value="F:peptidoglycan L,D-transpeptidase activity"/>
    <property type="evidence" value="ECO:0007669"/>
    <property type="project" value="TreeGrafter"/>
</dbReference>
<dbReference type="GO" id="GO:0016757">
    <property type="term" value="F:glycosyltransferase activity"/>
    <property type="evidence" value="ECO:0007669"/>
    <property type="project" value="UniProtKB-KW"/>
</dbReference>
<evidence type="ECO:0000256" key="2">
    <source>
        <dbReference type="ARBA" id="ARBA00005992"/>
    </source>
</evidence>
<keyword evidence="3" id="KW-0328">Glycosyltransferase</keyword>
<feature type="domain" description="L,D-TPase catalytic" evidence="10">
    <location>
        <begin position="32"/>
        <end position="189"/>
    </location>
</feature>
<keyword evidence="4" id="KW-0808">Transferase</keyword>
<keyword evidence="8 9" id="KW-0961">Cell wall biogenesis/degradation</keyword>
<evidence type="ECO:0000256" key="6">
    <source>
        <dbReference type="ARBA" id="ARBA00022960"/>
    </source>
</evidence>
<name>L0DVA4_THIND</name>
<evidence type="ECO:0000256" key="1">
    <source>
        <dbReference type="ARBA" id="ARBA00004752"/>
    </source>
</evidence>
<keyword evidence="7 9" id="KW-0573">Peptidoglycan synthesis</keyword>
<dbReference type="GO" id="GO:0008360">
    <property type="term" value="P:regulation of cell shape"/>
    <property type="evidence" value="ECO:0007669"/>
    <property type="project" value="UniProtKB-UniRule"/>
</dbReference>
<dbReference type="CDD" id="cd16913">
    <property type="entry name" value="YkuD_like"/>
    <property type="match status" value="1"/>
</dbReference>
<evidence type="ECO:0000256" key="9">
    <source>
        <dbReference type="PROSITE-ProRule" id="PRU01373"/>
    </source>
</evidence>
<dbReference type="Pfam" id="PF03734">
    <property type="entry name" value="YkuD"/>
    <property type="match status" value="1"/>
</dbReference>
<dbReference type="Gene3D" id="2.40.440.10">
    <property type="entry name" value="L,D-transpeptidase catalytic domain-like"/>
    <property type="match status" value="1"/>
</dbReference>
<dbReference type="PANTHER" id="PTHR30582">
    <property type="entry name" value="L,D-TRANSPEPTIDASE"/>
    <property type="match status" value="1"/>
</dbReference>
<evidence type="ECO:0000256" key="5">
    <source>
        <dbReference type="ARBA" id="ARBA00022801"/>
    </source>
</evidence>
<evidence type="ECO:0000256" key="4">
    <source>
        <dbReference type="ARBA" id="ARBA00022679"/>
    </source>
</evidence>
<evidence type="ECO:0000256" key="3">
    <source>
        <dbReference type="ARBA" id="ARBA00022676"/>
    </source>
</evidence>
<dbReference type="PROSITE" id="PS52029">
    <property type="entry name" value="LD_TPASE"/>
    <property type="match status" value="1"/>
</dbReference>
<comment type="similarity">
    <text evidence="2">Belongs to the YkuD family.</text>
</comment>
<dbReference type="PATRIC" id="fig|1255043.3.peg.1240"/>
<evidence type="ECO:0000259" key="10">
    <source>
        <dbReference type="PROSITE" id="PS52029"/>
    </source>
</evidence>
<dbReference type="STRING" id="1255043.TVNIR_1227"/>